<sequence>MIASLKVWTLRTEQIQRQLEQELAVTQENLMHATNELQEATKLADILYEVCQNLGLVTDHLIKQKGVEEDKQGSQSFEAVLNAVVHRLDSSKVINHRTSRCSSEASTPFDLANQDQAPQKPAVSASEM</sequence>
<reference evidence="3" key="1">
    <citation type="submission" date="2022-12" db="EMBL/GenBank/DDBJ databases">
        <authorList>
            <person name="Petersen C."/>
        </authorList>
    </citation>
    <scope>NUCLEOTIDE SEQUENCE</scope>
    <source>
        <strain evidence="3">IBT 21472</strain>
    </source>
</reference>
<reference evidence="3" key="2">
    <citation type="journal article" date="2023" name="IMA Fungus">
        <title>Comparative genomic study of the Penicillium genus elucidates a diverse pangenome and 15 lateral gene transfer events.</title>
        <authorList>
            <person name="Petersen C."/>
            <person name="Sorensen T."/>
            <person name="Nielsen M.R."/>
            <person name="Sondergaard T.E."/>
            <person name="Sorensen J.L."/>
            <person name="Fitzpatrick D.A."/>
            <person name="Frisvad J.C."/>
            <person name="Nielsen K.L."/>
        </authorList>
    </citation>
    <scope>NUCLEOTIDE SEQUENCE</scope>
    <source>
        <strain evidence="3">IBT 21472</strain>
    </source>
</reference>
<keyword evidence="4" id="KW-1185">Reference proteome</keyword>
<evidence type="ECO:0000313" key="4">
    <source>
        <dbReference type="Proteomes" id="UP001147746"/>
    </source>
</evidence>
<evidence type="ECO:0000256" key="2">
    <source>
        <dbReference type="SAM" id="MobiDB-lite"/>
    </source>
</evidence>
<organism evidence="3 4">
    <name type="scientific">Penicillium atrosanguineum</name>
    <dbReference type="NCBI Taxonomy" id="1132637"/>
    <lineage>
        <taxon>Eukaryota</taxon>
        <taxon>Fungi</taxon>
        <taxon>Dikarya</taxon>
        <taxon>Ascomycota</taxon>
        <taxon>Pezizomycotina</taxon>
        <taxon>Eurotiomycetes</taxon>
        <taxon>Eurotiomycetidae</taxon>
        <taxon>Eurotiales</taxon>
        <taxon>Aspergillaceae</taxon>
        <taxon>Penicillium</taxon>
    </lineage>
</organism>
<proteinExistence type="predicted"/>
<dbReference type="EMBL" id="JAPZBO010000004">
    <property type="protein sequence ID" value="KAJ5318608.1"/>
    <property type="molecule type" value="Genomic_DNA"/>
</dbReference>
<gene>
    <name evidence="3" type="ORF">N7476_005028</name>
</gene>
<evidence type="ECO:0000256" key="1">
    <source>
        <dbReference type="SAM" id="Coils"/>
    </source>
</evidence>
<feature type="coiled-coil region" evidence="1">
    <location>
        <begin position="16"/>
        <end position="43"/>
    </location>
</feature>
<accession>A0A9W9PYK1</accession>
<comment type="caution">
    <text evidence="3">The sequence shown here is derived from an EMBL/GenBank/DDBJ whole genome shotgun (WGS) entry which is preliminary data.</text>
</comment>
<dbReference type="Proteomes" id="UP001147746">
    <property type="component" value="Unassembled WGS sequence"/>
</dbReference>
<protein>
    <submittedName>
        <fullName evidence="3">Uncharacterized protein</fullName>
    </submittedName>
</protein>
<dbReference type="AlphaFoldDB" id="A0A9W9PYK1"/>
<keyword evidence="1" id="KW-0175">Coiled coil</keyword>
<evidence type="ECO:0000313" key="3">
    <source>
        <dbReference type="EMBL" id="KAJ5318608.1"/>
    </source>
</evidence>
<feature type="region of interest" description="Disordered" evidence="2">
    <location>
        <begin position="103"/>
        <end position="128"/>
    </location>
</feature>
<name>A0A9W9PYK1_9EURO</name>